<gene>
    <name evidence="2" type="ORF">AMETH_4202</name>
</gene>
<keyword evidence="3" id="KW-1185">Reference proteome</keyword>
<dbReference type="STRING" id="1068978.AMETH_4202"/>
<dbReference type="PATRIC" id="fig|1068978.7.peg.4500"/>
<evidence type="ECO:0000313" key="3">
    <source>
        <dbReference type="Proteomes" id="UP000062973"/>
    </source>
</evidence>
<accession>A0A076MU73</accession>
<evidence type="ECO:0000256" key="1">
    <source>
        <dbReference type="SAM" id="MobiDB-lite"/>
    </source>
</evidence>
<reference evidence="2 3" key="1">
    <citation type="submission" date="2014-07" db="EMBL/GenBank/DDBJ databases">
        <title>Whole Genome Sequence of the Amycolatopsis methanolica 239.</title>
        <authorList>
            <person name="Tang B."/>
        </authorList>
    </citation>
    <scope>NUCLEOTIDE SEQUENCE [LARGE SCALE GENOMIC DNA]</scope>
    <source>
        <strain evidence="2 3">239</strain>
    </source>
</reference>
<dbReference type="KEGG" id="amq:AMETH_4202"/>
<feature type="compositionally biased region" description="Acidic residues" evidence="1">
    <location>
        <begin position="63"/>
        <end position="76"/>
    </location>
</feature>
<dbReference type="GeneID" id="301847430"/>
<proteinExistence type="predicted"/>
<dbReference type="RefSeq" id="WP_017983132.1">
    <property type="nucleotide sequence ID" value="NZ_AQUL01000001.1"/>
</dbReference>
<dbReference type="AlphaFoldDB" id="A0A076MU73"/>
<dbReference type="OrthoDB" id="3637553at2"/>
<dbReference type="Proteomes" id="UP000062973">
    <property type="component" value="Chromosome"/>
</dbReference>
<protein>
    <submittedName>
        <fullName evidence="2">Uncharacterized protein</fullName>
    </submittedName>
</protein>
<dbReference type="HOGENOM" id="CLU_2646533_0_0_11"/>
<dbReference type="EMBL" id="CP009110">
    <property type="protein sequence ID" value="AIJ24294.1"/>
    <property type="molecule type" value="Genomic_DNA"/>
</dbReference>
<feature type="compositionally biased region" description="Basic and acidic residues" evidence="1">
    <location>
        <begin position="7"/>
        <end position="17"/>
    </location>
</feature>
<evidence type="ECO:0000313" key="2">
    <source>
        <dbReference type="EMBL" id="AIJ24294.1"/>
    </source>
</evidence>
<name>A0A076MU73_AMYME</name>
<feature type="region of interest" description="Disordered" evidence="1">
    <location>
        <begin position="1"/>
        <end position="76"/>
    </location>
</feature>
<sequence>MTEPDEESVREALERESPLPPDPEAPEADALAQRQNVHAPRQTGLEPGLPPEADPGDVAEQQQEVEFETDEEALRG</sequence>
<organism evidence="2 3">
    <name type="scientific">Amycolatopsis methanolica 239</name>
    <dbReference type="NCBI Taxonomy" id="1068978"/>
    <lineage>
        <taxon>Bacteria</taxon>
        <taxon>Bacillati</taxon>
        <taxon>Actinomycetota</taxon>
        <taxon>Actinomycetes</taxon>
        <taxon>Pseudonocardiales</taxon>
        <taxon>Pseudonocardiaceae</taxon>
        <taxon>Amycolatopsis</taxon>
        <taxon>Amycolatopsis methanolica group</taxon>
    </lineage>
</organism>